<keyword evidence="4" id="KW-1185">Reference proteome</keyword>
<evidence type="ECO:0000256" key="1">
    <source>
        <dbReference type="ARBA" id="ARBA00007689"/>
    </source>
</evidence>
<comment type="similarity">
    <text evidence="1">Belongs to the YciI family.</text>
</comment>
<dbReference type="InterPro" id="IPR011008">
    <property type="entry name" value="Dimeric_a/b-barrel"/>
</dbReference>
<dbReference type="RefSeq" id="WP_212689106.1">
    <property type="nucleotide sequence ID" value="NZ_JAGSPN010000015.1"/>
</dbReference>
<dbReference type="EMBL" id="JAGSPN010000015">
    <property type="protein sequence ID" value="MBR7783833.1"/>
    <property type="molecule type" value="Genomic_DNA"/>
</dbReference>
<feature type="domain" description="YCII-related" evidence="2">
    <location>
        <begin position="7"/>
        <end position="84"/>
    </location>
</feature>
<reference evidence="3" key="1">
    <citation type="submission" date="2021-04" db="EMBL/GenBank/DDBJ databases">
        <title>novel species isolated from subtropical streams in China.</title>
        <authorList>
            <person name="Lu H."/>
        </authorList>
    </citation>
    <scope>NUCLEOTIDE SEQUENCE</scope>
    <source>
        <strain evidence="3">LFS511W</strain>
    </source>
</reference>
<evidence type="ECO:0000313" key="3">
    <source>
        <dbReference type="EMBL" id="MBR7783833.1"/>
    </source>
</evidence>
<dbReference type="AlphaFoldDB" id="A0A941I9H4"/>
<dbReference type="Pfam" id="PF03795">
    <property type="entry name" value="YCII"/>
    <property type="match status" value="1"/>
</dbReference>
<protein>
    <submittedName>
        <fullName evidence="3">GTP cyclohydrolase</fullName>
    </submittedName>
</protein>
<proteinExistence type="inferred from homology"/>
<dbReference type="SUPFAM" id="SSF54909">
    <property type="entry name" value="Dimeric alpha+beta barrel"/>
    <property type="match status" value="1"/>
</dbReference>
<gene>
    <name evidence="3" type="ORF">KDM89_16930</name>
</gene>
<accession>A0A941I9H4</accession>
<dbReference type="InterPro" id="IPR005545">
    <property type="entry name" value="YCII"/>
</dbReference>
<sequence length="99" mass="11185">MHYFLILVNYIRPLSEVDSHLQAHRDFLKTHYDAGHFLMSGARHPRDGGVILAQAPDVDTVAQWMKHDPFSVASVAEYQIIQWQASMSAAGWPLPEQAV</sequence>
<dbReference type="Gene3D" id="3.30.70.1060">
    <property type="entry name" value="Dimeric alpha+beta barrel"/>
    <property type="match status" value="1"/>
</dbReference>
<dbReference type="Proteomes" id="UP000680067">
    <property type="component" value="Unassembled WGS sequence"/>
</dbReference>
<organism evidence="3 4">
    <name type="scientific">Undibacterium luofuense</name>
    <dbReference type="NCBI Taxonomy" id="2828733"/>
    <lineage>
        <taxon>Bacteria</taxon>
        <taxon>Pseudomonadati</taxon>
        <taxon>Pseudomonadota</taxon>
        <taxon>Betaproteobacteria</taxon>
        <taxon>Burkholderiales</taxon>
        <taxon>Oxalobacteraceae</taxon>
        <taxon>Undibacterium</taxon>
    </lineage>
</organism>
<comment type="caution">
    <text evidence="3">The sequence shown here is derived from an EMBL/GenBank/DDBJ whole genome shotgun (WGS) entry which is preliminary data.</text>
</comment>
<dbReference type="PANTHER" id="PTHR37828">
    <property type="entry name" value="GSR2449 PROTEIN"/>
    <property type="match status" value="1"/>
</dbReference>
<evidence type="ECO:0000313" key="4">
    <source>
        <dbReference type="Proteomes" id="UP000680067"/>
    </source>
</evidence>
<evidence type="ECO:0000259" key="2">
    <source>
        <dbReference type="Pfam" id="PF03795"/>
    </source>
</evidence>
<dbReference type="PANTHER" id="PTHR37828:SF1">
    <property type="entry name" value="YCII-RELATED DOMAIN-CONTAINING PROTEIN"/>
    <property type="match status" value="1"/>
</dbReference>
<name>A0A941I9H4_9BURK</name>